<organism evidence="1 2">
    <name type="scientific">Mycoplasma haemocanis (strain Illinois)</name>
    <dbReference type="NCBI Taxonomy" id="1111676"/>
    <lineage>
        <taxon>Bacteria</taxon>
        <taxon>Bacillati</taxon>
        <taxon>Mycoplasmatota</taxon>
        <taxon>Mollicutes</taxon>
        <taxon>Mycoplasmataceae</taxon>
        <taxon>Mycoplasma</taxon>
    </lineage>
</organism>
<accession>H6N679</accession>
<dbReference type="OrthoDB" id="9829351at2"/>
<dbReference type="EMBL" id="CP003199">
    <property type="protein sequence ID" value="AEW45151.1"/>
    <property type="molecule type" value="Genomic_DNA"/>
</dbReference>
<dbReference type="HOGENOM" id="CLU_087258_1_0_14"/>
<dbReference type="Proteomes" id="UP000009135">
    <property type="component" value="Chromosome"/>
</dbReference>
<name>H6N679_MYCHN</name>
<keyword evidence="2" id="KW-1185">Reference proteome</keyword>
<dbReference type="KEGG" id="mhe:MHC_01425"/>
<protein>
    <submittedName>
        <fullName evidence="1">Uncharacterized protein</fullName>
    </submittedName>
</protein>
<sequence>MVKVGLAIAGAAGTATTAYLGYSLIHKSSKPTIGEKWSEFLLLNGTEAQWSLRKTKLSKGIDESLTPELRKLKSNTDGLKDWCAEAAKKTYSDVDSLYLSNVRSYCTFYVRDKFEGKYIESGGSWEGANKRLTDLNSDDGLSSEMKGIKEALKKVSSPPKTPEDLKNWCTSAYDKPYLGENDSLFKDVTLYCSKVGTTPSPQ</sequence>
<evidence type="ECO:0000313" key="1">
    <source>
        <dbReference type="EMBL" id="AEW45151.1"/>
    </source>
</evidence>
<gene>
    <name evidence="1" type="ordered locus">MHC_01425</name>
</gene>
<proteinExistence type="predicted"/>
<dbReference type="AlphaFoldDB" id="H6N679"/>
<reference evidence="1 2" key="1">
    <citation type="journal article" date="2012" name="J. Bacteriol.">
        <title>Complete genome sequence of Mycoplasma haemocanis strain Illinois.</title>
        <authorList>
            <person name="do Nascimento N.C."/>
            <person name="Guimaraes A.M."/>
            <person name="Santos A.P."/>
            <person name="Sanmiguel P.J."/>
            <person name="Messick J.B."/>
        </authorList>
    </citation>
    <scope>NUCLEOTIDE SEQUENCE [LARGE SCALE GENOMIC DNA]</scope>
    <source>
        <strain evidence="1 2">Illinois</strain>
    </source>
</reference>
<dbReference type="STRING" id="1111676.MHC_01425"/>
<evidence type="ECO:0000313" key="2">
    <source>
        <dbReference type="Proteomes" id="UP000009135"/>
    </source>
</evidence>